<keyword evidence="5" id="KW-0227">DNA damage</keyword>
<keyword evidence="6" id="KW-0067">ATP-binding</keyword>
<dbReference type="NCBIfam" id="TIGR00634">
    <property type="entry name" value="recN"/>
    <property type="match status" value="1"/>
</dbReference>
<evidence type="ECO:0000256" key="3">
    <source>
        <dbReference type="ARBA" id="ARBA00021315"/>
    </source>
</evidence>
<feature type="domain" description="RecF/RecN/SMC N-terminal" evidence="9">
    <location>
        <begin position="2"/>
        <end position="525"/>
    </location>
</feature>
<dbReference type="InterPro" id="IPR003395">
    <property type="entry name" value="RecF/RecN/SMC_N"/>
</dbReference>
<evidence type="ECO:0000256" key="8">
    <source>
        <dbReference type="ARBA" id="ARBA00033408"/>
    </source>
</evidence>
<dbReference type="GO" id="GO:0043590">
    <property type="term" value="C:bacterial nucleoid"/>
    <property type="evidence" value="ECO:0007669"/>
    <property type="project" value="TreeGrafter"/>
</dbReference>
<dbReference type="AlphaFoldDB" id="A0A6J6S0N5"/>
<dbReference type="EMBL" id="CAEZYW010000001">
    <property type="protein sequence ID" value="CAB4728148.1"/>
    <property type="molecule type" value="Genomic_DNA"/>
</dbReference>
<evidence type="ECO:0000256" key="5">
    <source>
        <dbReference type="ARBA" id="ARBA00022763"/>
    </source>
</evidence>
<name>A0A6J6S0N5_9ZZZZ</name>
<comment type="function">
    <text evidence="1">May be involved in recombinational repair of damaged DNA.</text>
</comment>
<organism evidence="10">
    <name type="scientific">freshwater metagenome</name>
    <dbReference type="NCBI Taxonomy" id="449393"/>
    <lineage>
        <taxon>unclassified sequences</taxon>
        <taxon>metagenomes</taxon>
        <taxon>ecological metagenomes</taxon>
    </lineage>
</organism>
<dbReference type="GO" id="GO:0006281">
    <property type="term" value="P:DNA repair"/>
    <property type="evidence" value="ECO:0007669"/>
    <property type="project" value="UniProtKB-KW"/>
</dbReference>
<protein>
    <recommendedName>
        <fullName evidence="3">DNA repair protein RecN</fullName>
    </recommendedName>
    <alternativeName>
        <fullName evidence="8">Recombination protein N</fullName>
    </alternativeName>
</protein>
<evidence type="ECO:0000256" key="6">
    <source>
        <dbReference type="ARBA" id="ARBA00022840"/>
    </source>
</evidence>
<dbReference type="GO" id="GO:0006310">
    <property type="term" value="P:DNA recombination"/>
    <property type="evidence" value="ECO:0007669"/>
    <property type="project" value="InterPro"/>
</dbReference>
<evidence type="ECO:0000256" key="1">
    <source>
        <dbReference type="ARBA" id="ARBA00003618"/>
    </source>
</evidence>
<evidence type="ECO:0000256" key="2">
    <source>
        <dbReference type="ARBA" id="ARBA00009441"/>
    </source>
</evidence>
<dbReference type="Gene3D" id="3.40.50.300">
    <property type="entry name" value="P-loop containing nucleotide triphosphate hydrolases"/>
    <property type="match status" value="2"/>
</dbReference>
<keyword evidence="7" id="KW-0234">DNA repair</keyword>
<dbReference type="InterPro" id="IPR027417">
    <property type="entry name" value="P-loop_NTPase"/>
</dbReference>
<dbReference type="SUPFAM" id="SSF52540">
    <property type="entry name" value="P-loop containing nucleoside triphosphate hydrolases"/>
    <property type="match status" value="1"/>
</dbReference>
<dbReference type="CDD" id="cd03241">
    <property type="entry name" value="ABC_RecN"/>
    <property type="match status" value="1"/>
</dbReference>
<dbReference type="FunFam" id="3.40.50.300:FF:000356">
    <property type="entry name" value="DNA repair protein RecN"/>
    <property type="match status" value="1"/>
</dbReference>
<gene>
    <name evidence="10" type="ORF">UFOPK2786_00016</name>
</gene>
<dbReference type="PANTHER" id="PTHR11059:SF0">
    <property type="entry name" value="DNA REPAIR PROTEIN RECN"/>
    <property type="match status" value="1"/>
</dbReference>
<dbReference type="GO" id="GO:0005524">
    <property type="term" value="F:ATP binding"/>
    <property type="evidence" value="ECO:0007669"/>
    <property type="project" value="UniProtKB-KW"/>
</dbReference>
<evidence type="ECO:0000259" key="9">
    <source>
        <dbReference type="Pfam" id="PF02463"/>
    </source>
</evidence>
<evidence type="ECO:0000313" key="10">
    <source>
        <dbReference type="EMBL" id="CAB4728148.1"/>
    </source>
</evidence>
<comment type="similarity">
    <text evidence="2">Belongs to the RecN family.</text>
</comment>
<evidence type="ECO:0000256" key="7">
    <source>
        <dbReference type="ARBA" id="ARBA00023204"/>
    </source>
</evidence>
<keyword evidence="4" id="KW-0547">Nucleotide-binding</keyword>
<accession>A0A6J6S0N5</accession>
<sequence>MIERIQIRGLGVIVDATIPFSTGLTVITGETGAGKTMVLSGFALLAGGKADVGMVRSGSDQAWVDGEWSVAPESVAVQRASDAGAEVEIEDGRVRLLLARTVASEGRSRAFAGGRAVPAGVLQDVSAALVAVHGQSEQIRLRHADTQRNLLDRFAGVPCLEALSNYRAAFASWRSTVERVQHLIDQRESMEREAVLLRIGIAEIDALAPLPGEDVELDRLAARLSHAGTLLLDVLAAHDALVGEDGDASNRNIASILGKAMAALERAVEVDPELTSTLERLAQMSSLASDAAVELATYATDVEADPARQAWVEQRRHDLGSLRRRYGATIDEVLAWQAAAMASVAEVDLGDDRMQQLAALEAAQRQEVVDRAHELSRLRSGAAIALAEQVTSELHALAMPDASLVVRVTSREDISDLSSHGADDVELLLRPHMGADFRPLTKGASGGELSRIMLALEVVLAGADPVPTFIFDEVDAGIGGRAAVEVGRRLARLARTAQVIVVTHLPQVAAFADQHVVVSKGADGVVTSSSVVVASGRDRVSELVRMLSGLDESEAGAAHAEELLAVAELERASGRS</sequence>
<dbReference type="Pfam" id="PF02463">
    <property type="entry name" value="SMC_N"/>
    <property type="match status" value="1"/>
</dbReference>
<dbReference type="PANTHER" id="PTHR11059">
    <property type="entry name" value="DNA REPAIR PROTEIN RECN"/>
    <property type="match status" value="1"/>
</dbReference>
<reference evidence="10" key="1">
    <citation type="submission" date="2020-05" db="EMBL/GenBank/DDBJ databases">
        <authorList>
            <person name="Chiriac C."/>
            <person name="Salcher M."/>
            <person name="Ghai R."/>
            <person name="Kavagutti S V."/>
        </authorList>
    </citation>
    <scope>NUCLEOTIDE SEQUENCE</scope>
</reference>
<proteinExistence type="inferred from homology"/>
<dbReference type="GO" id="GO:0009432">
    <property type="term" value="P:SOS response"/>
    <property type="evidence" value="ECO:0007669"/>
    <property type="project" value="TreeGrafter"/>
</dbReference>
<dbReference type="InterPro" id="IPR004604">
    <property type="entry name" value="DNA_recomb/repair_RecN"/>
</dbReference>
<dbReference type="PIRSF" id="PIRSF003128">
    <property type="entry name" value="RecN"/>
    <property type="match status" value="1"/>
</dbReference>
<evidence type="ECO:0000256" key="4">
    <source>
        <dbReference type="ARBA" id="ARBA00022741"/>
    </source>
</evidence>